<feature type="compositionally biased region" description="Polar residues" evidence="1">
    <location>
        <begin position="65"/>
        <end position="79"/>
    </location>
</feature>
<proteinExistence type="predicted"/>
<evidence type="ECO:0000313" key="4">
    <source>
        <dbReference type="Proteomes" id="UP000270094"/>
    </source>
</evidence>
<evidence type="ECO:0000256" key="1">
    <source>
        <dbReference type="SAM" id="MobiDB-lite"/>
    </source>
</evidence>
<feature type="signal peptide" evidence="2">
    <location>
        <begin position="1"/>
        <end position="19"/>
    </location>
</feature>
<gene>
    <name evidence="3" type="ORF">SVUK_LOCUS6339</name>
</gene>
<feature type="chain" id="PRO_5018307973" evidence="2">
    <location>
        <begin position="20"/>
        <end position="131"/>
    </location>
</feature>
<evidence type="ECO:0000313" key="3">
    <source>
        <dbReference type="EMBL" id="VDM71341.1"/>
    </source>
</evidence>
<dbReference type="EMBL" id="UYYB01019982">
    <property type="protein sequence ID" value="VDM71341.1"/>
    <property type="molecule type" value="Genomic_DNA"/>
</dbReference>
<keyword evidence="4" id="KW-1185">Reference proteome</keyword>
<reference evidence="3 4" key="1">
    <citation type="submission" date="2018-11" db="EMBL/GenBank/DDBJ databases">
        <authorList>
            <consortium name="Pathogen Informatics"/>
        </authorList>
    </citation>
    <scope>NUCLEOTIDE SEQUENCE [LARGE SCALE GENOMIC DNA]</scope>
</reference>
<dbReference type="AlphaFoldDB" id="A0A3P7IDT7"/>
<sequence length="131" mass="13700">MTSKGVIFCFLLILLQCSADDSLENSDETDKNRTGDRLKTPNESEIANAEAAKDLNASSVAPEGQEQTASSPFLTTTLPASEVPGTGETQPSGPTSSSYETSPSTTVAPALPRPPHFTAGSFFSKLFAASK</sequence>
<feature type="region of interest" description="Disordered" evidence="1">
    <location>
        <begin position="21"/>
        <end position="118"/>
    </location>
</feature>
<feature type="compositionally biased region" description="Basic and acidic residues" evidence="1">
    <location>
        <begin position="28"/>
        <end position="42"/>
    </location>
</feature>
<dbReference type="Proteomes" id="UP000270094">
    <property type="component" value="Unassembled WGS sequence"/>
</dbReference>
<feature type="compositionally biased region" description="Low complexity" evidence="1">
    <location>
        <begin position="91"/>
        <end position="106"/>
    </location>
</feature>
<evidence type="ECO:0000256" key="2">
    <source>
        <dbReference type="SAM" id="SignalP"/>
    </source>
</evidence>
<name>A0A3P7IDT7_STRVU</name>
<organism evidence="3 4">
    <name type="scientific">Strongylus vulgaris</name>
    <name type="common">Blood worm</name>
    <dbReference type="NCBI Taxonomy" id="40348"/>
    <lineage>
        <taxon>Eukaryota</taxon>
        <taxon>Metazoa</taxon>
        <taxon>Ecdysozoa</taxon>
        <taxon>Nematoda</taxon>
        <taxon>Chromadorea</taxon>
        <taxon>Rhabditida</taxon>
        <taxon>Rhabditina</taxon>
        <taxon>Rhabditomorpha</taxon>
        <taxon>Strongyloidea</taxon>
        <taxon>Strongylidae</taxon>
        <taxon>Strongylus</taxon>
    </lineage>
</organism>
<protein>
    <submittedName>
        <fullName evidence="3">Uncharacterized protein</fullName>
    </submittedName>
</protein>
<accession>A0A3P7IDT7</accession>
<keyword evidence="2" id="KW-0732">Signal</keyword>